<accession>A0ABR3GGP4</accession>
<protein>
    <submittedName>
        <fullName evidence="2">Uncharacterized protein</fullName>
    </submittedName>
</protein>
<reference evidence="2 3" key="1">
    <citation type="submission" date="2024-02" db="EMBL/GenBank/DDBJ databases">
        <title>Discinaceae phylogenomics.</title>
        <authorList>
            <person name="Dirks A.C."/>
            <person name="James T.Y."/>
        </authorList>
    </citation>
    <scope>NUCLEOTIDE SEQUENCE [LARGE SCALE GENOMIC DNA]</scope>
    <source>
        <strain evidence="2 3">ACD0624</strain>
    </source>
</reference>
<evidence type="ECO:0000313" key="3">
    <source>
        <dbReference type="Proteomes" id="UP001447188"/>
    </source>
</evidence>
<proteinExistence type="predicted"/>
<evidence type="ECO:0000313" key="2">
    <source>
        <dbReference type="EMBL" id="KAL0634932.1"/>
    </source>
</evidence>
<dbReference type="Proteomes" id="UP001447188">
    <property type="component" value="Unassembled WGS sequence"/>
</dbReference>
<comment type="caution">
    <text evidence="2">The sequence shown here is derived from an EMBL/GenBank/DDBJ whole genome shotgun (WGS) entry which is preliminary data.</text>
</comment>
<feature type="region of interest" description="Disordered" evidence="1">
    <location>
        <begin position="286"/>
        <end position="321"/>
    </location>
</feature>
<evidence type="ECO:0000256" key="1">
    <source>
        <dbReference type="SAM" id="MobiDB-lite"/>
    </source>
</evidence>
<sequence>MSPGLRKDLGLDLQQWVQLEKSVKYELNLKKNCVGLKGHRGQAEKWDLWFREFVQGDNMKIFKKLKGETELCRNQQLVRPAENTTRATQALTCQPKASSEQQIRELFAAGKRTRNALIRKTLGLSLPQWDALLRKICGGLIEWARGFNSIVQLSRNDKTNWDKWLRWAIKDSDGCWSNRQVDFNVLLACFSIMGTTMMESGFSNSLTRILQTAAATNHTDPPAQSSVVALKLNACQSKGTLPDMSCVKKSPGCAPAPGGVSHPPGKTVPHPTHFKQNIRESGLNQGRKLDSAAPVKNPGPPKPSFATKEESGITQPSAFRGDMKFEPNALRFKSRPPPRLPKKPLAHHGIGGLQLYKDTHHKTSQQLIPQPLGAHISTAVKRPLLDSCKSLVVPCVKFRKISDETSIFEVSAQATTAQPGVWVPAPRKSSLEEEDDYDVF</sequence>
<gene>
    <name evidence="2" type="ORF">Q9L58_006126</name>
</gene>
<dbReference type="EMBL" id="JBBBZM010000081">
    <property type="protein sequence ID" value="KAL0634932.1"/>
    <property type="molecule type" value="Genomic_DNA"/>
</dbReference>
<organism evidence="2 3">
    <name type="scientific">Discina gigas</name>
    <dbReference type="NCBI Taxonomy" id="1032678"/>
    <lineage>
        <taxon>Eukaryota</taxon>
        <taxon>Fungi</taxon>
        <taxon>Dikarya</taxon>
        <taxon>Ascomycota</taxon>
        <taxon>Pezizomycotina</taxon>
        <taxon>Pezizomycetes</taxon>
        <taxon>Pezizales</taxon>
        <taxon>Discinaceae</taxon>
        <taxon>Discina</taxon>
    </lineage>
</organism>
<name>A0ABR3GGP4_9PEZI</name>
<keyword evidence="3" id="KW-1185">Reference proteome</keyword>